<keyword evidence="9" id="KW-1185">Reference proteome</keyword>
<dbReference type="AlphaFoldDB" id="A0A6H5GN33"/>
<dbReference type="GO" id="GO:0042147">
    <property type="term" value="P:retrograde transport, endosome to Golgi"/>
    <property type="evidence" value="ECO:0007669"/>
    <property type="project" value="InterPro"/>
</dbReference>
<feature type="domain" description="Vacuolar protein sorting-associated protein 54 C-terminal" evidence="7">
    <location>
        <begin position="293"/>
        <end position="448"/>
    </location>
</feature>
<organism evidence="8 9">
    <name type="scientific">Nesidiocoris tenuis</name>
    <dbReference type="NCBI Taxonomy" id="355587"/>
    <lineage>
        <taxon>Eukaryota</taxon>
        <taxon>Metazoa</taxon>
        <taxon>Ecdysozoa</taxon>
        <taxon>Arthropoda</taxon>
        <taxon>Hexapoda</taxon>
        <taxon>Insecta</taxon>
        <taxon>Pterygota</taxon>
        <taxon>Neoptera</taxon>
        <taxon>Paraneoptera</taxon>
        <taxon>Hemiptera</taxon>
        <taxon>Heteroptera</taxon>
        <taxon>Panheteroptera</taxon>
        <taxon>Cimicomorpha</taxon>
        <taxon>Miridae</taxon>
        <taxon>Dicyphina</taxon>
        <taxon>Nesidiocoris</taxon>
    </lineage>
</organism>
<dbReference type="GO" id="GO:0019905">
    <property type="term" value="F:syntaxin binding"/>
    <property type="evidence" value="ECO:0007669"/>
    <property type="project" value="TreeGrafter"/>
</dbReference>
<reference evidence="8 9" key="1">
    <citation type="submission" date="2020-02" db="EMBL/GenBank/DDBJ databases">
        <authorList>
            <person name="Ferguson B K."/>
        </authorList>
    </citation>
    <scope>NUCLEOTIDE SEQUENCE [LARGE SCALE GENOMIC DNA]</scope>
</reference>
<dbReference type="PANTHER" id="PTHR12965:SF0">
    <property type="entry name" value="VACUOLAR PROTEIN SORTING-ASSOCIATED PROTEIN 54"/>
    <property type="match status" value="1"/>
</dbReference>
<accession>A0A6H5GN33</accession>
<name>A0A6H5GN33_9HEMI</name>
<proteinExistence type="inferred from homology"/>
<protein>
    <recommendedName>
        <fullName evidence="7">Vacuolar protein sorting-associated protein 54 C-terminal domain-containing protein</fullName>
    </recommendedName>
</protein>
<dbReference type="Gene3D" id="1.20.1280.130">
    <property type="match status" value="1"/>
</dbReference>
<evidence type="ECO:0000256" key="5">
    <source>
        <dbReference type="ARBA" id="ARBA00023034"/>
    </source>
</evidence>
<evidence type="ECO:0000313" key="8">
    <source>
        <dbReference type="EMBL" id="CAB0005417.1"/>
    </source>
</evidence>
<gene>
    <name evidence="8" type="ORF">NTEN_LOCUS10894</name>
</gene>
<evidence type="ECO:0000256" key="6">
    <source>
        <dbReference type="ARBA" id="ARBA00023054"/>
    </source>
</evidence>
<dbReference type="Pfam" id="PF07928">
    <property type="entry name" value="Vps54"/>
    <property type="match status" value="1"/>
</dbReference>
<keyword evidence="4" id="KW-0653">Protein transport</keyword>
<dbReference type="GO" id="GO:0005829">
    <property type="term" value="C:cytosol"/>
    <property type="evidence" value="ECO:0007669"/>
    <property type="project" value="GOC"/>
</dbReference>
<comment type="similarity">
    <text evidence="2">Belongs to the VPS54 family.</text>
</comment>
<evidence type="ECO:0000313" key="9">
    <source>
        <dbReference type="Proteomes" id="UP000479000"/>
    </source>
</evidence>
<evidence type="ECO:0000259" key="7">
    <source>
        <dbReference type="Pfam" id="PF07928"/>
    </source>
</evidence>
<sequence length="664" mass="74902">MSESGGGKPNWTLCNFCDRAEFQSMDKFVRHLRDQHCTQEGGSYVCRYGDNGVCWTLPVEGVSDSDYEKHVLRHHVTGGLPGSRKLSTSSTGSDRVPFANHKWALNSTAQNLPAVLNDPTKAKRKDFFTKLWGEGFVEVTDVPDPPYLPRVSHANFDYYLKKIAKLTHYLDLVEVLIAQQVAQKSDAFFPRYGLLKIMATVMHTQSTIQLLLSNRDYVGALDLIQATEILLVQELTGVHSFRSESSDGFLSSSDHEKVVNKLHDVLVYICKYSQERCAQLLSSRTLIWNEEKDFSPLRTVLMLVNMVAEYCFHAEEIPVCAEALLRYVSDLLVQFNSKCYKLILGGEALSEKTGLQKITSTNMALLLRALHLVLWLIPHVRVHFQGSAIFITQFFPLFPSNSAENNATNHFLAGLIGESFKDQLEEVTIHIKNHAVGIMNKLTGIMKNLISSELRNWDAKPPVPSKPFQNICGHLKRLSEAVTNILPHDQVQELYKEVNISFKELFSDKLHKMNLTNDGGVTHGPPTSGRFTRCQPGTIGHERHLDNEVVMTQWSTLQSGNRLHMAEKRGREPKSRSFSLCNSTPELLKSKYLPYWLIIHQNGLNDGRRDENSSVVENNLPKTAADREKMAAQLFKLTFLLVLPRQTEQTATILSNGSDESGYL</sequence>
<dbReference type="Proteomes" id="UP000479000">
    <property type="component" value="Unassembled WGS sequence"/>
</dbReference>
<dbReference type="OrthoDB" id="10259024at2759"/>
<evidence type="ECO:0000256" key="2">
    <source>
        <dbReference type="ARBA" id="ARBA00009150"/>
    </source>
</evidence>
<evidence type="ECO:0000256" key="1">
    <source>
        <dbReference type="ARBA" id="ARBA00004601"/>
    </source>
</evidence>
<dbReference type="InterPro" id="IPR039745">
    <property type="entry name" value="Vps54"/>
</dbReference>
<comment type="subcellular location">
    <subcellularLocation>
        <location evidence="1">Golgi apparatus</location>
        <location evidence="1">trans-Golgi network</location>
    </subcellularLocation>
</comment>
<dbReference type="EMBL" id="CADCXU010016386">
    <property type="protein sequence ID" value="CAB0005417.1"/>
    <property type="molecule type" value="Genomic_DNA"/>
</dbReference>
<dbReference type="GO" id="GO:0015031">
    <property type="term" value="P:protein transport"/>
    <property type="evidence" value="ECO:0007669"/>
    <property type="project" value="UniProtKB-KW"/>
</dbReference>
<keyword evidence="6" id="KW-0175">Coiled coil</keyword>
<evidence type="ECO:0000256" key="3">
    <source>
        <dbReference type="ARBA" id="ARBA00022448"/>
    </source>
</evidence>
<keyword evidence="5" id="KW-0333">Golgi apparatus</keyword>
<dbReference type="GO" id="GO:0006896">
    <property type="term" value="P:Golgi to vacuole transport"/>
    <property type="evidence" value="ECO:0007669"/>
    <property type="project" value="TreeGrafter"/>
</dbReference>
<dbReference type="InterPro" id="IPR012501">
    <property type="entry name" value="Vps54_C"/>
</dbReference>
<keyword evidence="3" id="KW-0813">Transport</keyword>
<evidence type="ECO:0000256" key="4">
    <source>
        <dbReference type="ARBA" id="ARBA00022927"/>
    </source>
</evidence>
<dbReference type="PANTHER" id="PTHR12965">
    <property type="entry name" value="VACUOLAR PROTEIN SORTING 54"/>
    <property type="match status" value="1"/>
</dbReference>
<dbReference type="GO" id="GO:0000938">
    <property type="term" value="C:GARP complex"/>
    <property type="evidence" value="ECO:0007669"/>
    <property type="project" value="InterPro"/>
</dbReference>